<dbReference type="OrthoDB" id="10539065at2759"/>
<dbReference type="EMBL" id="CAJPWZ010002389">
    <property type="protein sequence ID" value="CAG2237438.1"/>
    <property type="molecule type" value="Genomic_DNA"/>
</dbReference>
<dbReference type="Proteomes" id="UP000683360">
    <property type="component" value="Unassembled WGS sequence"/>
</dbReference>
<proteinExistence type="predicted"/>
<reference evidence="1" key="1">
    <citation type="submission" date="2021-03" db="EMBL/GenBank/DDBJ databases">
        <authorList>
            <person name="Bekaert M."/>
        </authorList>
    </citation>
    <scope>NUCLEOTIDE SEQUENCE</scope>
</reference>
<accession>A0A8S3U9C7</accession>
<sequence>MELAQMMEIVQRNNICTATKCACSADSYRKGGTECATRIALNVTCTDSAHCIVNAECRDDGAGNRCYCKDSHNPDGNTCVTKVAYGDACTGSGVGNCAETTHIVCDTTCKCDTGFFRKTTAAECSARVGFEIGCDAAQIASDQCSVDETECKEDAGTDKMSL</sequence>
<name>A0A8S3U9C7_MYTED</name>
<dbReference type="AlphaFoldDB" id="A0A8S3U9C7"/>
<comment type="caution">
    <text evidence="1">The sequence shown here is derived from an EMBL/GenBank/DDBJ whole genome shotgun (WGS) entry which is preliminary data.</text>
</comment>
<evidence type="ECO:0000313" key="1">
    <source>
        <dbReference type="EMBL" id="CAG2237438.1"/>
    </source>
</evidence>
<gene>
    <name evidence="1" type="ORF">MEDL_49898</name>
</gene>
<protein>
    <submittedName>
        <fullName evidence="1">Uncharacterized protein</fullName>
    </submittedName>
</protein>
<organism evidence="1 2">
    <name type="scientific">Mytilus edulis</name>
    <name type="common">Blue mussel</name>
    <dbReference type="NCBI Taxonomy" id="6550"/>
    <lineage>
        <taxon>Eukaryota</taxon>
        <taxon>Metazoa</taxon>
        <taxon>Spiralia</taxon>
        <taxon>Lophotrochozoa</taxon>
        <taxon>Mollusca</taxon>
        <taxon>Bivalvia</taxon>
        <taxon>Autobranchia</taxon>
        <taxon>Pteriomorphia</taxon>
        <taxon>Mytilida</taxon>
        <taxon>Mytiloidea</taxon>
        <taxon>Mytilidae</taxon>
        <taxon>Mytilinae</taxon>
        <taxon>Mytilus</taxon>
    </lineage>
</organism>
<keyword evidence="2" id="KW-1185">Reference proteome</keyword>
<evidence type="ECO:0000313" key="2">
    <source>
        <dbReference type="Proteomes" id="UP000683360"/>
    </source>
</evidence>